<reference evidence="3" key="2">
    <citation type="submission" date="2019-10" db="EMBL/GenBank/DDBJ databases">
        <title>Conservation and host-specific expression of non-tandemly repeated heterogenous ribosome RNA gene in arbuscular mycorrhizal fungi.</title>
        <authorList>
            <person name="Maeda T."/>
            <person name="Kobayashi Y."/>
            <person name="Nakagawa T."/>
            <person name="Ezawa T."/>
            <person name="Yamaguchi K."/>
            <person name="Bino T."/>
            <person name="Nishimoto Y."/>
            <person name="Shigenobu S."/>
            <person name="Kawaguchi M."/>
        </authorList>
    </citation>
    <scope>NUCLEOTIDE SEQUENCE</scope>
    <source>
        <strain evidence="3">HR1</strain>
    </source>
</reference>
<evidence type="ECO:0000313" key="4">
    <source>
        <dbReference type="Proteomes" id="UP000247702"/>
    </source>
</evidence>
<protein>
    <submittedName>
        <fullName evidence="3">PEP-CTERM sorting domain-containing protein</fullName>
    </submittedName>
</protein>
<dbReference type="EMBL" id="BEXD01001602">
    <property type="protein sequence ID" value="GBB94909.1"/>
    <property type="molecule type" value="Genomic_DNA"/>
</dbReference>
<reference evidence="2 4" key="1">
    <citation type="submission" date="2017-11" db="EMBL/GenBank/DDBJ databases">
        <title>The genome of Rhizophagus clarus HR1 reveals common genetic basis of auxotrophy among arbuscular mycorrhizal fungi.</title>
        <authorList>
            <person name="Kobayashi Y."/>
        </authorList>
    </citation>
    <scope>NUCLEOTIDE SEQUENCE [LARGE SCALE GENOMIC DNA]</scope>
    <source>
        <strain evidence="2 4">HR1</strain>
    </source>
</reference>
<dbReference type="Proteomes" id="UP000247702">
    <property type="component" value="Unassembled WGS sequence"/>
</dbReference>
<evidence type="ECO:0000256" key="1">
    <source>
        <dbReference type="SAM" id="Phobius"/>
    </source>
</evidence>
<keyword evidence="4" id="KW-1185">Reference proteome</keyword>
<evidence type="ECO:0000313" key="2">
    <source>
        <dbReference type="EMBL" id="GBB94909.1"/>
    </source>
</evidence>
<keyword evidence="1" id="KW-0472">Membrane</keyword>
<dbReference type="OrthoDB" id="2416564at2759"/>
<dbReference type="Proteomes" id="UP000615446">
    <property type="component" value="Unassembled WGS sequence"/>
</dbReference>
<evidence type="ECO:0000313" key="3">
    <source>
        <dbReference type="EMBL" id="GES73416.1"/>
    </source>
</evidence>
<keyword evidence="1" id="KW-1133">Transmembrane helix</keyword>
<organism evidence="2 4">
    <name type="scientific">Rhizophagus clarus</name>
    <dbReference type="NCBI Taxonomy" id="94130"/>
    <lineage>
        <taxon>Eukaryota</taxon>
        <taxon>Fungi</taxon>
        <taxon>Fungi incertae sedis</taxon>
        <taxon>Mucoromycota</taxon>
        <taxon>Glomeromycotina</taxon>
        <taxon>Glomeromycetes</taxon>
        <taxon>Glomerales</taxon>
        <taxon>Glomeraceae</taxon>
        <taxon>Rhizophagus</taxon>
    </lineage>
</organism>
<keyword evidence="1" id="KW-0812">Transmembrane</keyword>
<proteinExistence type="predicted"/>
<feature type="transmembrane region" description="Helical" evidence="1">
    <location>
        <begin position="205"/>
        <end position="229"/>
    </location>
</feature>
<sequence length="246" mass="27584">MPKWSLSSDFSLIHNPSSVWSYGLKPAGYQVTGMFSLFTHLDPEPKSHEIVAWFGSDTIWYDPHWLGVYYNTKPTNAIILDAITFTANSVAFHPGNDGRFSVARFTAPKDGNYVISATFAHITNCAQHSGAYIVYNNLMTLWEVDLAGPRDSKSFKTTNSGITVRANEHIDFIVGVGLDNIYNCDMTSARVDIQLLDTLENQPGFPIITGSIGFVLGIIISAILFHIYYRYRENRRNVNADYQVIN</sequence>
<name>A0A2Z6RB75_9GLOM</name>
<accession>A0A2Z6RB75</accession>
<dbReference type="AlphaFoldDB" id="A0A2Z6RB75"/>
<gene>
    <name evidence="3" type="ORF">RCL2_000095300</name>
    <name evidence="2" type="ORF">RclHR1_02440003</name>
</gene>
<dbReference type="EMBL" id="BLAL01000006">
    <property type="protein sequence ID" value="GES73416.1"/>
    <property type="molecule type" value="Genomic_DNA"/>
</dbReference>
<comment type="caution">
    <text evidence="2">The sequence shown here is derived from an EMBL/GenBank/DDBJ whole genome shotgun (WGS) entry which is preliminary data.</text>
</comment>